<proteinExistence type="predicted"/>
<dbReference type="PROSITE" id="PS50943">
    <property type="entry name" value="HTH_CROC1"/>
    <property type="match status" value="1"/>
</dbReference>
<evidence type="ECO:0000259" key="1">
    <source>
        <dbReference type="PROSITE" id="PS50943"/>
    </source>
</evidence>
<reference evidence="2 3" key="1">
    <citation type="submission" date="2016-10" db="EMBL/GenBank/DDBJ databases">
        <authorList>
            <person name="de Groot N.N."/>
        </authorList>
    </citation>
    <scope>NUCLEOTIDE SEQUENCE [LARGE SCALE GENOMIC DNA]</scope>
    <source>
        <strain evidence="2 3">S3b</strain>
    </source>
</reference>
<gene>
    <name evidence="2" type="ORF">SAMN04487759_1328</name>
</gene>
<dbReference type="InterPro" id="IPR001387">
    <property type="entry name" value="Cro/C1-type_HTH"/>
</dbReference>
<evidence type="ECO:0000313" key="2">
    <source>
        <dbReference type="EMBL" id="SDW66642.1"/>
    </source>
</evidence>
<name>A0A1H2VEA5_9FIRM</name>
<dbReference type="AlphaFoldDB" id="A0A1H2VEA5"/>
<feature type="domain" description="HTH cro/C1-type" evidence="1">
    <location>
        <begin position="63"/>
        <end position="87"/>
    </location>
</feature>
<dbReference type="Gene3D" id="1.10.260.40">
    <property type="entry name" value="lambda repressor-like DNA-binding domains"/>
    <property type="match status" value="1"/>
</dbReference>
<dbReference type="CDD" id="cd00093">
    <property type="entry name" value="HTH_XRE"/>
    <property type="match status" value="1"/>
</dbReference>
<dbReference type="GO" id="GO:0003677">
    <property type="term" value="F:DNA binding"/>
    <property type="evidence" value="ECO:0007669"/>
    <property type="project" value="InterPro"/>
</dbReference>
<sequence length="184" mass="21563">MKRKKIAIFREDSPEERKILGERIKEQLKLHGLSQVEFLNEFETNANGQNELMDVSAFSRCLSGKRKIQDNELRKIAKKLNVPYQYLLGEYSTPTQEADELEAIETLVKVEPLTIYQANEGIISYLESIGYEVNVLPVSGNTEKIFYNFYVNDKDGNEVFRSDEREWNIFKKRLMLRVQDLFLQ</sequence>
<dbReference type="SUPFAM" id="SSF47413">
    <property type="entry name" value="lambda repressor-like DNA-binding domains"/>
    <property type="match status" value="1"/>
</dbReference>
<dbReference type="Proteomes" id="UP000182429">
    <property type="component" value="Unassembled WGS sequence"/>
</dbReference>
<protein>
    <recommendedName>
        <fullName evidence="1">HTH cro/C1-type domain-containing protein</fullName>
    </recommendedName>
</protein>
<dbReference type="RefSeq" id="WP_074687018.1">
    <property type="nucleotide sequence ID" value="NZ_FNNF01000032.1"/>
</dbReference>
<organism evidence="2 3">
    <name type="scientific">Kandleria vitulina</name>
    <dbReference type="NCBI Taxonomy" id="1630"/>
    <lineage>
        <taxon>Bacteria</taxon>
        <taxon>Bacillati</taxon>
        <taxon>Bacillota</taxon>
        <taxon>Erysipelotrichia</taxon>
        <taxon>Erysipelotrichales</taxon>
        <taxon>Coprobacillaceae</taxon>
        <taxon>Kandleria</taxon>
    </lineage>
</organism>
<evidence type="ECO:0000313" key="3">
    <source>
        <dbReference type="Proteomes" id="UP000182429"/>
    </source>
</evidence>
<dbReference type="EMBL" id="FNNF01000032">
    <property type="protein sequence ID" value="SDW66642.1"/>
    <property type="molecule type" value="Genomic_DNA"/>
</dbReference>
<accession>A0A1H2VEA5</accession>
<dbReference type="InterPro" id="IPR010982">
    <property type="entry name" value="Lambda_DNA-bd_dom_sf"/>
</dbReference>